<dbReference type="PANTHER" id="PTHR22975">
    <property type="entry name" value="UBIQUITIN SPECIFIC PROTEINASE"/>
    <property type="match status" value="1"/>
</dbReference>
<feature type="compositionally biased region" description="Basic residues" evidence="3">
    <location>
        <begin position="644"/>
        <end position="657"/>
    </location>
</feature>
<dbReference type="InterPro" id="IPR028889">
    <property type="entry name" value="USP"/>
</dbReference>
<keyword evidence="2 5" id="KW-0378">Hydrolase</keyword>
<gene>
    <name evidence="5" type="ORF">Acr_06g0014200</name>
</gene>
<name>A0A7J0ET32_9ERIC</name>
<organism evidence="5 6">
    <name type="scientific">Actinidia rufa</name>
    <dbReference type="NCBI Taxonomy" id="165716"/>
    <lineage>
        <taxon>Eukaryota</taxon>
        <taxon>Viridiplantae</taxon>
        <taxon>Streptophyta</taxon>
        <taxon>Embryophyta</taxon>
        <taxon>Tracheophyta</taxon>
        <taxon>Spermatophyta</taxon>
        <taxon>Magnoliopsida</taxon>
        <taxon>eudicotyledons</taxon>
        <taxon>Gunneridae</taxon>
        <taxon>Pentapetalae</taxon>
        <taxon>asterids</taxon>
        <taxon>Ericales</taxon>
        <taxon>Actinidiaceae</taxon>
        <taxon>Actinidia</taxon>
    </lineage>
</organism>
<dbReference type="SUPFAM" id="SSF54001">
    <property type="entry name" value="Cysteine proteinases"/>
    <property type="match status" value="1"/>
</dbReference>
<sequence length="1185" mass="134271">MAPKNRNLPLPITADTASANHCGATPIQEHSDTESVDLLPLRRNNDTEFLRLIEETCLRHPNSVIAHRTQAHIHHQAASKITDPATKQQHLQNAVVSARRTVTLSSGSIEHVDFLCGLLIESASDARAHEEVVRECERALAVEDPIDPADDTKVEERIESVRVELQSHMQKSRAAVTDEIEKINVPKSRAYWAAMSEERRRGFLELKIGDLKEHFRLLKDDSAMKAFLESLDYADKNKTWKSWPCFWCDEKFAKVELRLKHIEKFHKEFEKIARKLRDYVPQEIDPDWAKLLVHGTWKPVDIPRALEIIRNHSKSELGNEDKDPFSCEVPKKEDEVSEDKDLDDITKLKKIWLPKAFSDNQNWPLSDDIKRAKTLESIHGEFQLLMRREYLSMKNLSKVIGYAIDQLQKFVPASELRVHDLDRTPLCICFLGVFQLNSVLNFLQHLSSAGNVHMVPHTGSLLSDFKGLEFEEGIVFTGNPSYILDEQFLKVEFMPQKYLNASATCKIRDDEVDVIPDGDALMHYLFDSSATIGELSAIWRVLQDSIKRRGLSSLETLEKEFIAFQGLYKFCSLTKLMKSWRRLVLRCGSWGQITSNTTSLDYRSIVLPLLKLFMKKADAVQIAILSELEPNAKKNTIRGGGPMKHPKDKSMVKKKNKDNKISKDPKATRGDELNVVQEEKEEEPHLPAAGQTAGSPRSVTDELKQQEEEEIKLKEMFERKRLIEDEAKQKNLAKQTTDEASDSVIRLNLEASGSVSAGISSVMAHQDPSLRKRKMPEDFSGAPVSAKSPKVSSRASVSRKNRGSRSHSKVKQVLDMIPAQKNLPLTTSQSEPSVAQLEESEEVLSGMLAPGMKNDDDEFNCILNVVVQSFWHLETFRDEFLSRSKSAHVHFGNPCVVCALHEVLNGLSFACENRQSEAVSPMPLRIAMSKLIPILFKQGQQNDASEVLFSLLDVLHLSFTPNTGLASQKCDSNACIAHRFFDVDIVKKLICQYCGIESRQQKYRAYSYIFHAEELISAKALLHVRSLLKSSALLAQTMDTQSPLDELLKLGRNQSLTCDPAVKGCGKDNNLHHILSIRPLVFTIVLVWGTPTASIDDISKTLEVLNPDIDLGVVFDGLDRGHKHFLISMVCYGGRHYICFVHNCYHQQWILYDDEIVQVIGSWKKVTLECKRRRFQPTVLFFESQ</sequence>
<dbReference type="GO" id="GO:0004843">
    <property type="term" value="F:cysteine-type deubiquitinase activity"/>
    <property type="evidence" value="ECO:0007669"/>
    <property type="project" value="InterPro"/>
</dbReference>
<keyword evidence="1" id="KW-0833">Ubl conjugation pathway</keyword>
<dbReference type="InterPro" id="IPR006866">
    <property type="entry name" value="DUF627_N"/>
</dbReference>
<accession>A0A7J0ET32</accession>
<dbReference type="EMBL" id="BJWL01000006">
    <property type="protein sequence ID" value="GFY89480.1"/>
    <property type="molecule type" value="Genomic_DNA"/>
</dbReference>
<comment type="caution">
    <text evidence="5">The sequence shown here is derived from an EMBL/GenBank/DDBJ whole genome shotgun (WGS) entry which is preliminary data.</text>
</comment>
<dbReference type="OrthoDB" id="205782at2759"/>
<dbReference type="Pfam" id="PF04781">
    <property type="entry name" value="DUF627"/>
    <property type="match status" value="1"/>
</dbReference>
<dbReference type="Proteomes" id="UP000585474">
    <property type="component" value="Unassembled WGS sequence"/>
</dbReference>
<feature type="domain" description="USP" evidence="4">
    <location>
        <begin position="850"/>
        <end position="1185"/>
    </location>
</feature>
<reference evidence="5 6" key="1">
    <citation type="submission" date="2019-07" db="EMBL/GenBank/DDBJ databases">
        <title>De Novo Assembly of kiwifruit Actinidia rufa.</title>
        <authorList>
            <person name="Sugita-Konishi S."/>
            <person name="Sato K."/>
            <person name="Mori E."/>
            <person name="Abe Y."/>
            <person name="Kisaki G."/>
            <person name="Hamano K."/>
            <person name="Suezawa K."/>
            <person name="Otani M."/>
            <person name="Fukuda T."/>
            <person name="Manabe T."/>
            <person name="Gomi K."/>
            <person name="Tabuchi M."/>
            <person name="Akimitsu K."/>
            <person name="Kataoka I."/>
        </authorList>
    </citation>
    <scope>NUCLEOTIDE SEQUENCE [LARGE SCALE GENOMIC DNA]</scope>
    <source>
        <strain evidence="6">cv. Fuchu</strain>
    </source>
</reference>
<dbReference type="AlphaFoldDB" id="A0A7J0ET32"/>
<dbReference type="InterPro" id="IPR006865">
    <property type="entry name" value="DUF629"/>
</dbReference>
<protein>
    <submittedName>
        <fullName evidence="5">Ubiquitin carboxyl-terminal hydrolase-related protein</fullName>
    </submittedName>
</protein>
<feature type="region of interest" description="Disordered" evidence="3">
    <location>
        <begin position="765"/>
        <end position="810"/>
    </location>
</feature>
<evidence type="ECO:0000313" key="6">
    <source>
        <dbReference type="Proteomes" id="UP000585474"/>
    </source>
</evidence>
<evidence type="ECO:0000313" key="5">
    <source>
        <dbReference type="EMBL" id="GFY89480.1"/>
    </source>
</evidence>
<dbReference type="InterPro" id="IPR013087">
    <property type="entry name" value="Znf_C2H2_type"/>
</dbReference>
<dbReference type="InterPro" id="IPR001394">
    <property type="entry name" value="Peptidase_C19_UCH"/>
</dbReference>
<proteinExistence type="predicted"/>
<dbReference type="InterPro" id="IPR038765">
    <property type="entry name" value="Papain-like_cys_pep_sf"/>
</dbReference>
<evidence type="ECO:0000256" key="3">
    <source>
        <dbReference type="SAM" id="MobiDB-lite"/>
    </source>
</evidence>
<evidence type="ECO:0000256" key="2">
    <source>
        <dbReference type="ARBA" id="ARBA00022801"/>
    </source>
</evidence>
<dbReference type="CDD" id="cd02257">
    <property type="entry name" value="Peptidase_C19"/>
    <property type="match status" value="1"/>
</dbReference>
<evidence type="ECO:0000259" key="4">
    <source>
        <dbReference type="PROSITE" id="PS50235"/>
    </source>
</evidence>
<feature type="compositionally biased region" description="Basic and acidic residues" evidence="3">
    <location>
        <begin position="658"/>
        <end position="672"/>
    </location>
</feature>
<dbReference type="Gene3D" id="3.90.70.10">
    <property type="entry name" value="Cysteine proteinases"/>
    <property type="match status" value="1"/>
</dbReference>
<dbReference type="PANTHER" id="PTHR22975:SF9">
    <property type="entry name" value="ECHINUS SPLICE FORM 3"/>
    <property type="match status" value="1"/>
</dbReference>
<keyword evidence="6" id="KW-1185">Reference proteome</keyword>
<dbReference type="Pfam" id="PF00443">
    <property type="entry name" value="UCH"/>
    <property type="match status" value="1"/>
</dbReference>
<dbReference type="InterPro" id="IPR052398">
    <property type="entry name" value="Ubiquitin_hydrolase_53/54"/>
</dbReference>
<dbReference type="GO" id="GO:0016579">
    <property type="term" value="P:protein deubiquitination"/>
    <property type="evidence" value="ECO:0007669"/>
    <property type="project" value="InterPro"/>
</dbReference>
<feature type="compositionally biased region" description="Basic residues" evidence="3">
    <location>
        <begin position="797"/>
        <end position="810"/>
    </location>
</feature>
<dbReference type="PROSITE" id="PS50235">
    <property type="entry name" value="USP_3"/>
    <property type="match status" value="1"/>
</dbReference>
<feature type="region of interest" description="Disordered" evidence="3">
    <location>
        <begin position="633"/>
        <end position="707"/>
    </location>
</feature>
<evidence type="ECO:0000256" key="1">
    <source>
        <dbReference type="ARBA" id="ARBA00022786"/>
    </source>
</evidence>
<dbReference type="PROSITE" id="PS00028">
    <property type="entry name" value="ZINC_FINGER_C2H2_1"/>
    <property type="match status" value="1"/>
</dbReference>
<dbReference type="Pfam" id="PF04780">
    <property type="entry name" value="DUF629"/>
    <property type="match status" value="1"/>
</dbReference>